<evidence type="ECO:0000313" key="2">
    <source>
        <dbReference type="EMBL" id="GGP16406.1"/>
    </source>
</evidence>
<dbReference type="RefSeq" id="WP_188738002.1">
    <property type="nucleotide sequence ID" value="NZ_BMLW01000019.1"/>
</dbReference>
<protein>
    <submittedName>
        <fullName evidence="2">Uncharacterized protein</fullName>
    </submittedName>
</protein>
<accession>A0ABQ2P269</accession>
<proteinExistence type="predicted"/>
<keyword evidence="3" id="KW-1185">Reference proteome</keyword>
<evidence type="ECO:0000256" key="1">
    <source>
        <dbReference type="SAM" id="SignalP"/>
    </source>
</evidence>
<evidence type="ECO:0000313" key="3">
    <source>
        <dbReference type="Proteomes" id="UP000641206"/>
    </source>
</evidence>
<comment type="caution">
    <text evidence="2">The sequence shown here is derived from an EMBL/GenBank/DDBJ whole genome shotgun (WGS) entry which is preliminary data.</text>
</comment>
<name>A0ABQ2P269_9BACI</name>
<reference evidence="3" key="1">
    <citation type="journal article" date="2019" name="Int. J. Syst. Evol. Microbiol.">
        <title>The Global Catalogue of Microorganisms (GCM) 10K type strain sequencing project: providing services to taxonomists for standard genome sequencing and annotation.</title>
        <authorList>
            <consortium name="The Broad Institute Genomics Platform"/>
            <consortium name="The Broad Institute Genome Sequencing Center for Infectious Disease"/>
            <person name="Wu L."/>
            <person name="Ma J."/>
        </authorList>
    </citation>
    <scope>NUCLEOTIDE SEQUENCE [LARGE SCALE GENOMIC DNA]</scope>
    <source>
        <strain evidence="3">CGMCC 1.7693</strain>
    </source>
</reference>
<dbReference type="EMBL" id="BMLW01000019">
    <property type="protein sequence ID" value="GGP16406.1"/>
    <property type="molecule type" value="Genomic_DNA"/>
</dbReference>
<feature type="signal peptide" evidence="1">
    <location>
        <begin position="1"/>
        <end position="26"/>
    </location>
</feature>
<organism evidence="2 3">
    <name type="scientific">Oceanobacillus neutriphilus</name>
    <dbReference type="NCBI Taxonomy" id="531815"/>
    <lineage>
        <taxon>Bacteria</taxon>
        <taxon>Bacillati</taxon>
        <taxon>Bacillota</taxon>
        <taxon>Bacilli</taxon>
        <taxon>Bacillales</taxon>
        <taxon>Bacillaceae</taxon>
        <taxon>Oceanobacillus</taxon>
    </lineage>
</organism>
<feature type="chain" id="PRO_5046379725" evidence="1">
    <location>
        <begin position="27"/>
        <end position="151"/>
    </location>
</feature>
<keyword evidence="1" id="KW-0732">Signal</keyword>
<dbReference type="Proteomes" id="UP000641206">
    <property type="component" value="Unassembled WGS sequence"/>
</dbReference>
<gene>
    <name evidence="2" type="primary">yozF</name>
    <name evidence="2" type="ORF">GCM10011346_48330</name>
</gene>
<sequence>MKFTKVFIFFTILSFLLFPISGVASALEKLPSSDKTDQWEIMIDKPKNEDVEPKPDVYNMYSMDVQYIGDEDIKLERIEAYRDDPSSSYDFELFTIADTDDFEIDKNSKQPVFNHQNFPLSVQAKELKVIVTWTNKGDSDRKYREEFIFKQ</sequence>